<dbReference type="EMBL" id="MW182930">
    <property type="protein sequence ID" value="QVW56459.1"/>
    <property type="molecule type" value="Genomic_DNA"/>
</dbReference>
<accession>A0A8E7G1M1</accession>
<feature type="region of interest" description="Disordered" evidence="1">
    <location>
        <begin position="31"/>
        <end position="60"/>
    </location>
</feature>
<proteinExistence type="predicted"/>
<evidence type="ECO:0000313" key="2">
    <source>
        <dbReference type="EMBL" id="QVW56459.1"/>
    </source>
</evidence>
<evidence type="ECO:0000256" key="1">
    <source>
        <dbReference type="SAM" id="MobiDB-lite"/>
    </source>
</evidence>
<organism evidence="2">
    <name type="scientific">Ficedula parva Genomoviridae sp</name>
    <dbReference type="NCBI Taxonomy" id="2814952"/>
    <lineage>
        <taxon>Viruses</taxon>
        <taxon>Monodnaviria</taxon>
        <taxon>Shotokuvirae</taxon>
        <taxon>Cressdnaviricota</taxon>
        <taxon>Repensiviricetes</taxon>
        <taxon>Geplafuvirales</taxon>
        <taxon>Genomoviridae</taxon>
    </lineage>
</organism>
<sequence length="328" mass="36635">MHPHPRVAFRQPPHFRIYECPNHLMPYARRKYGLSRAGRRTKRSASSYRRSSYATRPRYRTTKKTYRPRMTRRKTLNITSRKKRDEMLPYFKNGASASGASGPANITATTGGLFLWCATARDLTTAAGGATGTVSQQAARTATRTYMRGLSESIEVQTSTGIPWQWRRICFTKKASLGLTAPYELETAAGQQRVLYNLSSGQSSDTTDRGSLYGLIFNGTYGIDWTEPLVAKTDRNRITVMYDRTTMISSGNASGKLVKKKFWHGMNKTLVYDDDESGEANVTSKYSTQGRQGMGDYFIVDILVSGLGGGSSDALVFSPCATLYWHER</sequence>
<protein>
    <submittedName>
        <fullName evidence="2">Capsid protein</fullName>
    </submittedName>
</protein>
<reference evidence="2" key="1">
    <citation type="submission" date="2020-10" db="EMBL/GenBank/DDBJ databases">
        <title>CRESS DNA virus dark matter in the feces of wild birds.</title>
        <authorList>
            <person name="Yang S."/>
            <person name="Zhang W."/>
        </authorList>
    </citation>
    <scope>NUCLEOTIDE SEQUENCE</scope>
    <source>
        <strain evidence="2">Fcc172gen13</strain>
    </source>
</reference>
<feature type="compositionally biased region" description="Basic residues" evidence="1">
    <location>
        <begin position="31"/>
        <end position="43"/>
    </location>
</feature>
<feature type="compositionally biased region" description="Low complexity" evidence="1">
    <location>
        <begin position="44"/>
        <end position="56"/>
    </location>
</feature>
<name>A0A8E7G1M1_9VIRU</name>